<reference evidence="3" key="1">
    <citation type="submission" date="2023-01" db="EMBL/GenBank/DDBJ databases">
        <title>Key to firefly adult light organ development and bioluminescence: homeobox transcription factors regulate luciferase expression and transportation to peroxisome.</title>
        <authorList>
            <person name="Fu X."/>
        </authorList>
    </citation>
    <scope>NUCLEOTIDE SEQUENCE [LARGE SCALE GENOMIC DNA]</scope>
</reference>
<dbReference type="Gene3D" id="3.90.1200.10">
    <property type="match status" value="1"/>
</dbReference>
<feature type="domain" description="CHK kinase-like" evidence="1">
    <location>
        <begin position="127"/>
        <end position="324"/>
    </location>
</feature>
<dbReference type="Proteomes" id="UP001353858">
    <property type="component" value="Unassembled WGS sequence"/>
</dbReference>
<dbReference type="EMBL" id="JARPUR010000001">
    <property type="protein sequence ID" value="KAK4884201.1"/>
    <property type="molecule type" value="Genomic_DNA"/>
</dbReference>
<dbReference type="InterPro" id="IPR015897">
    <property type="entry name" value="CHK_kinase-like"/>
</dbReference>
<comment type="caution">
    <text evidence="2">The sequence shown here is derived from an EMBL/GenBank/DDBJ whole genome shotgun (WGS) entry which is preliminary data.</text>
</comment>
<organism evidence="2 3">
    <name type="scientific">Aquatica leii</name>
    <dbReference type="NCBI Taxonomy" id="1421715"/>
    <lineage>
        <taxon>Eukaryota</taxon>
        <taxon>Metazoa</taxon>
        <taxon>Ecdysozoa</taxon>
        <taxon>Arthropoda</taxon>
        <taxon>Hexapoda</taxon>
        <taxon>Insecta</taxon>
        <taxon>Pterygota</taxon>
        <taxon>Neoptera</taxon>
        <taxon>Endopterygota</taxon>
        <taxon>Coleoptera</taxon>
        <taxon>Polyphaga</taxon>
        <taxon>Elateriformia</taxon>
        <taxon>Elateroidea</taxon>
        <taxon>Lampyridae</taxon>
        <taxon>Luciolinae</taxon>
        <taxon>Aquatica</taxon>
    </lineage>
</organism>
<dbReference type="SUPFAM" id="SSF56112">
    <property type="entry name" value="Protein kinase-like (PK-like)"/>
    <property type="match status" value="1"/>
</dbReference>
<dbReference type="PANTHER" id="PTHR11012:SF30">
    <property type="entry name" value="PROTEIN KINASE-LIKE DOMAIN-CONTAINING"/>
    <property type="match status" value="1"/>
</dbReference>
<dbReference type="InterPro" id="IPR011009">
    <property type="entry name" value="Kinase-like_dom_sf"/>
</dbReference>
<evidence type="ECO:0000313" key="3">
    <source>
        <dbReference type="Proteomes" id="UP001353858"/>
    </source>
</evidence>
<proteinExistence type="predicted"/>
<sequence>MSDMVKKEISDLINKSFKKQYVSTSTLDILPLLNSHNIFGNLYSVKVESTNIKNKQTLLNVIVKLAPKEKQYRNKVFIRCLYENEICMYNNIIPEFVNFQQERNIEPLFQPFAKIYGTSLEEFGESLVLEDLVKHGYSLGSYEEPVKHSVAMFVMEELGKLHALSYAIRDQKPTLFNKLKNQCSMSYFLRPEIFNNIIGITKNLSEQLINTFSTENAFALATLKESITNASELFSDTLKLSFEEYGVLNHGDHQLRNLFFQYEDLHFEKPTKLCIIDWQLAHFTSPAWDLLYFIYLSTDKNFRDNYYKDLLQTYYNSLSNYANKLGADVNKIIPFEVLLSDLKTLAPFILYAILPLISQNFQDLESLRFNIACEKDTVKMFTPSINSACILRIQEIILDYIKHGYL</sequence>
<name>A0AAN7PK65_9COLE</name>
<dbReference type="AlphaFoldDB" id="A0AAN7PK65"/>
<dbReference type="SMART" id="SM00587">
    <property type="entry name" value="CHK"/>
    <property type="match status" value="1"/>
</dbReference>
<evidence type="ECO:0000259" key="1">
    <source>
        <dbReference type="SMART" id="SM00587"/>
    </source>
</evidence>
<protein>
    <recommendedName>
        <fullName evidence="1">CHK kinase-like domain-containing protein</fullName>
    </recommendedName>
</protein>
<dbReference type="Pfam" id="PF02958">
    <property type="entry name" value="EcKL"/>
    <property type="match status" value="1"/>
</dbReference>
<evidence type="ECO:0000313" key="2">
    <source>
        <dbReference type="EMBL" id="KAK4884201.1"/>
    </source>
</evidence>
<dbReference type="InterPro" id="IPR004119">
    <property type="entry name" value="EcKL"/>
</dbReference>
<keyword evidence="3" id="KW-1185">Reference proteome</keyword>
<accession>A0AAN7PK65</accession>
<dbReference type="PANTHER" id="PTHR11012">
    <property type="entry name" value="PROTEIN KINASE-LIKE DOMAIN-CONTAINING"/>
    <property type="match status" value="1"/>
</dbReference>
<gene>
    <name evidence="2" type="ORF">RN001_000472</name>
</gene>